<comment type="caution">
    <text evidence="1">The sequence shown here is derived from an EMBL/GenBank/DDBJ whole genome shotgun (WGS) entry which is preliminary data.</text>
</comment>
<dbReference type="Proteomes" id="UP001152024">
    <property type="component" value="Unassembled WGS sequence"/>
</dbReference>
<keyword evidence="2" id="KW-1185">Reference proteome</keyword>
<dbReference type="SUPFAM" id="SSF52540">
    <property type="entry name" value="P-loop containing nucleoside triphosphate hydrolases"/>
    <property type="match status" value="1"/>
</dbReference>
<evidence type="ECO:0000313" key="1">
    <source>
        <dbReference type="EMBL" id="KAJ4138581.1"/>
    </source>
</evidence>
<accession>A0ABQ8RNF6</accession>
<sequence length="194" mass="22343">MERRPGPIIHINGYPGIGKYTIAKRLTELFPHLKLVHNKLFTDLADALVPRGTEDHFKVWENFREISFQPILHSDDTFDYGYIFTNFMPNDDDSPVVMRDYIEAAECGDDRQREFIAITLVCTEQENVRRLVSVERQQNGKLTDPEQLRICRATIESRHDYLEGCHHVIDVTNLEVEAAALAVARCLGLNDSRE</sequence>
<organism evidence="1 2">
    <name type="scientific">Fusarium equiseti</name>
    <name type="common">Fusarium scirpi</name>
    <dbReference type="NCBI Taxonomy" id="61235"/>
    <lineage>
        <taxon>Eukaryota</taxon>
        <taxon>Fungi</taxon>
        <taxon>Dikarya</taxon>
        <taxon>Ascomycota</taxon>
        <taxon>Pezizomycotina</taxon>
        <taxon>Sordariomycetes</taxon>
        <taxon>Hypocreomycetidae</taxon>
        <taxon>Hypocreales</taxon>
        <taxon>Nectriaceae</taxon>
        <taxon>Fusarium</taxon>
        <taxon>Fusarium incarnatum-equiseti species complex</taxon>
    </lineage>
</organism>
<dbReference type="CDD" id="cd02019">
    <property type="entry name" value="NK"/>
    <property type="match status" value="1"/>
</dbReference>
<dbReference type="InterPro" id="IPR027417">
    <property type="entry name" value="P-loop_NTPase"/>
</dbReference>
<proteinExistence type="predicted"/>
<name>A0ABQ8RNF6_FUSEQ</name>
<evidence type="ECO:0000313" key="2">
    <source>
        <dbReference type="Proteomes" id="UP001152024"/>
    </source>
</evidence>
<dbReference type="EMBL" id="JAOQBH010000003">
    <property type="protein sequence ID" value="KAJ4138581.1"/>
    <property type="molecule type" value="Genomic_DNA"/>
</dbReference>
<protein>
    <submittedName>
        <fullName evidence="1">Uncharacterized protein</fullName>
    </submittedName>
</protein>
<reference evidence="1" key="1">
    <citation type="submission" date="2022-09" db="EMBL/GenBank/DDBJ databases">
        <title>Fusarium specimens isolated from Avocado Roots.</title>
        <authorList>
            <person name="Stajich J."/>
            <person name="Roper C."/>
            <person name="Heimlech-Rivalta G."/>
        </authorList>
    </citation>
    <scope>NUCLEOTIDE SEQUENCE</scope>
    <source>
        <strain evidence="1">CF00095</strain>
    </source>
</reference>
<gene>
    <name evidence="1" type="ORF">NW768_002429</name>
</gene>
<dbReference type="Gene3D" id="3.40.50.300">
    <property type="entry name" value="P-loop containing nucleotide triphosphate hydrolases"/>
    <property type="match status" value="1"/>
</dbReference>